<protein>
    <recommendedName>
        <fullName evidence="7 8">UDP-N-acetylmuramoylalanine--D-glutamate ligase</fullName>
        <ecNumber evidence="7 8">6.3.2.9</ecNumber>
    </recommendedName>
    <alternativeName>
        <fullName evidence="7">D-glutamic acid-adding enzyme</fullName>
    </alternativeName>
    <alternativeName>
        <fullName evidence="7">UDP-N-acetylmuramoyl-L-alanyl-D-glutamate synthetase</fullName>
    </alternativeName>
</protein>
<evidence type="ECO:0000256" key="3">
    <source>
        <dbReference type="ARBA" id="ARBA00022490"/>
    </source>
</evidence>
<dbReference type="InterPro" id="IPR036565">
    <property type="entry name" value="Mur-like_cat_sf"/>
</dbReference>
<keyword evidence="3 7" id="KW-0963">Cytoplasm</keyword>
<sequence length="428" mass="46183">MTEYRSALILGFGRSGRAAEALLQSEGCATVVASDDRMDDAAFFQCLETVDFDVCIVSPGFALDHPWMIAVQGAEIPLLSELELGWSRHKGKTIALTGSNGKSTAVKWICESLVASGLKAEIGGNYGIPASEVVLEYPDLDWLVLEVSSFQLETVREFYADIAVVLNVLPNHLNRHGTMTCYLETKARIFGISEASRICVIPHELLSDFRGAVSGERNWVTFGAGGVYQFCSGQVFHGLKNVLNLTGTLFDSPVIGSCTGAAAAAAFEAGGLEMQTLERSAKSFKPLRHRLQRLGEVRGVFYVNDSKATNLAAMTAALGAIGRDIHLIAGGLPKESDYTFVKEILAERVRTIYVIGQASRAMFEAWSTVCPCVECGTLEEAFGQAAQAAEAGETVLLSPACASFDQFDSFEERGECFERLFNGVKHAG</sequence>
<evidence type="ECO:0000256" key="4">
    <source>
        <dbReference type="ARBA" id="ARBA00022598"/>
    </source>
</evidence>
<dbReference type="Gene3D" id="3.40.1190.10">
    <property type="entry name" value="Mur-like, catalytic domain"/>
    <property type="match status" value="1"/>
</dbReference>
<organism evidence="11 12">
    <name type="scientific">Pontiella agarivorans</name>
    <dbReference type="NCBI Taxonomy" id="3038953"/>
    <lineage>
        <taxon>Bacteria</taxon>
        <taxon>Pseudomonadati</taxon>
        <taxon>Kiritimatiellota</taxon>
        <taxon>Kiritimatiellia</taxon>
        <taxon>Kiritimatiellales</taxon>
        <taxon>Pontiellaceae</taxon>
        <taxon>Pontiella</taxon>
    </lineage>
</organism>
<dbReference type="Pfam" id="PF08245">
    <property type="entry name" value="Mur_ligase_M"/>
    <property type="match status" value="1"/>
</dbReference>
<keyword evidence="7 8" id="KW-0133">Cell shape</keyword>
<dbReference type="HAMAP" id="MF_00639">
    <property type="entry name" value="MurD"/>
    <property type="match status" value="1"/>
</dbReference>
<dbReference type="EMBL" id="JARVCO010000002">
    <property type="protein sequence ID" value="MDZ8117122.1"/>
    <property type="molecule type" value="Genomic_DNA"/>
</dbReference>
<dbReference type="PANTHER" id="PTHR43692">
    <property type="entry name" value="UDP-N-ACETYLMURAMOYLALANINE--D-GLUTAMATE LIGASE"/>
    <property type="match status" value="1"/>
</dbReference>
<evidence type="ECO:0000313" key="12">
    <source>
        <dbReference type="Proteomes" id="UP001290861"/>
    </source>
</evidence>
<name>A0ABU5MSL5_9BACT</name>
<evidence type="ECO:0000259" key="9">
    <source>
        <dbReference type="Pfam" id="PF02875"/>
    </source>
</evidence>
<dbReference type="NCBIfam" id="TIGR01087">
    <property type="entry name" value="murD"/>
    <property type="match status" value="1"/>
</dbReference>
<dbReference type="RefSeq" id="WP_322606927.1">
    <property type="nucleotide sequence ID" value="NZ_JARVCO010000002.1"/>
</dbReference>
<keyword evidence="4 7" id="KW-0436">Ligase</keyword>
<comment type="pathway">
    <text evidence="2 7 8">Cell wall biogenesis; peptidoglycan biosynthesis.</text>
</comment>
<evidence type="ECO:0000256" key="7">
    <source>
        <dbReference type="HAMAP-Rule" id="MF_00639"/>
    </source>
</evidence>
<dbReference type="Gene3D" id="3.90.190.20">
    <property type="entry name" value="Mur ligase, C-terminal domain"/>
    <property type="match status" value="1"/>
</dbReference>
<keyword evidence="6 7" id="KW-0067">ATP-binding</keyword>
<comment type="catalytic activity">
    <reaction evidence="7 8">
        <text>UDP-N-acetyl-alpha-D-muramoyl-L-alanine + D-glutamate + ATP = UDP-N-acetyl-alpha-D-muramoyl-L-alanyl-D-glutamate + ADP + phosphate + H(+)</text>
        <dbReference type="Rhea" id="RHEA:16429"/>
        <dbReference type="ChEBI" id="CHEBI:15378"/>
        <dbReference type="ChEBI" id="CHEBI:29986"/>
        <dbReference type="ChEBI" id="CHEBI:30616"/>
        <dbReference type="ChEBI" id="CHEBI:43474"/>
        <dbReference type="ChEBI" id="CHEBI:83898"/>
        <dbReference type="ChEBI" id="CHEBI:83900"/>
        <dbReference type="ChEBI" id="CHEBI:456216"/>
        <dbReference type="EC" id="6.3.2.9"/>
    </reaction>
</comment>
<gene>
    <name evidence="7 11" type="primary">murD</name>
    <name evidence="11" type="ORF">P9H32_00655</name>
</gene>
<comment type="subcellular location">
    <subcellularLocation>
        <location evidence="1 7 8">Cytoplasm</location>
    </subcellularLocation>
</comment>
<evidence type="ECO:0000256" key="5">
    <source>
        <dbReference type="ARBA" id="ARBA00022741"/>
    </source>
</evidence>
<accession>A0ABU5MSL5</accession>
<dbReference type="InterPro" id="IPR013221">
    <property type="entry name" value="Mur_ligase_cen"/>
</dbReference>
<feature type="domain" description="Mur ligase central" evidence="10">
    <location>
        <begin position="97"/>
        <end position="225"/>
    </location>
</feature>
<dbReference type="PANTHER" id="PTHR43692:SF1">
    <property type="entry name" value="UDP-N-ACETYLMURAMOYLALANINE--D-GLUTAMATE LIGASE"/>
    <property type="match status" value="1"/>
</dbReference>
<keyword evidence="7 8" id="KW-0961">Cell wall biogenesis/degradation</keyword>
<comment type="caution">
    <text evidence="11">The sequence shown here is derived from an EMBL/GenBank/DDBJ whole genome shotgun (WGS) entry which is preliminary data.</text>
</comment>
<dbReference type="Pfam" id="PF02875">
    <property type="entry name" value="Mur_ligase_C"/>
    <property type="match status" value="1"/>
</dbReference>
<dbReference type="GO" id="GO:0008764">
    <property type="term" value="F:UDP-N-acetylmuramoylalanine-D-glutamate ligase activity"/>
    <property type="evidence" value="ECO:0007669"/>
    <property type="project" value="UniProtKB-EC"/>
</dbReference>
<proteinExistence type="inferred from homology"/>
<dbReference type="InterPro" id="IPR036615">
    <property type="entry name" value="Mur_ligase_C_dom_sf"/>
</dbReference>
<keyword evidence="7 8" id="KW-0131">Cell cycle</keyword>
<evidence type="ECO:0000256" key="6">
    <source>
        <dbReference type="ARBA" id="ARBA00022840"/>
    </source>
</evidence>
<evidence type="ECO:0000256" key="1">
    <source>
        <dbReference type="ARBA" id="ARBA00004496"/>
    </source>
</evidence>
<keyword evidence="7 8" id="KW-0132">Cell division</keyword>
<keyword evidence="7 8" id="KW-0573">Peptidoglycan synthesis</keyword>
<keyword evidence="5 7" id="KW-0547">Nucleotide-binding</keyword>
<feature type="domain" description="Mur ligase C-terminal" evidence="9">
    <location>
        <begin position="289"/>
        <end position="401"/>
    </location>
</feature>
<dbReference type="SUPFAM" id="SSF51984">
    <property type="entry name" value="MurCD N-terminal domain"/>
    <property type="match status" value="1"/>
</dbReference>
<reference evidence="11 12" key="1">
    <citation type="journal article" date="2024" name="Appl. Environ. Microbiol.">
        <title>Pontiella agarivorans sp. nov., a novel marine anaerobic bacterium capable of degrading macroalgal polysaccharides and fixing nitrogen.</title>
        <authorList>
            <person name="Liu N."/>
            <person name="Kivenson V."/>
            <person name="Peng X."/>
            <person name="Cui Z."/>
            <person name="Lankiewicz T.S."/>
            <person name="Gosselin K.M."/>
            <person name="English C.J."/>
            <person name="Blair E.M."/>
            <person name="O'Malley M.A."/>
            <person name="Valentine D.L."/>
        </authorList>
    </citation>
    <scope>NUCLEOTIDE SEQUENCE [LARGE SCALE GENOMIC DNA]</scope>
    <source>
        <strain evidence="11 12">NLcol2</strain>
    </source>
</reference>
<dbReference type="SUPFAM" id="SSF53623">
    <property type="entry name" value="MurD-like peptide ligases, catalytic domain"/>
    <property type="match status" value="1"/>
</dbReference>
<comment type="function">
    <text evidence="7 8">Cell wall formation. Catalyzes the addition of glutamate to the nucleotide precursor UDP-N-acetylmuramoyl-L-alanine (UMA).</text>
</comment>
<comment type="similarity">
    <text evidence="7">Belongs to the MurCDEF family.</text>
</comment>
<dbReference type="InterPro" id="IPR005762">
    <property type="entry name" value="MurD"/>
</dbReference>
<evidence type="ECO:0000256" key="8">
    <source>
        <dbReference type="RuleBase" id="RU003664"/>
    </source>
</evidence>
<dbReference type="Proteomes" id="UP001290861">
    <property type="component" value="Unassembled WGS sequence"/>
</dbReference>
<dbReference type="EC" id="6.3.2.9" evidence="7 8"/>
<feature type="binding site" evidence="7">
    <location>
        <begin position="98"/>
        <end position="104"/>
    </location>
    <ligand>
        <name>ATP</name>
        <dbReference type="ChEBI" id="CHEBI:30616"/>
    </ligand>
</feature>
<evidence type="ECO:0000259" key="10">
    <source>
        <dbReference type="Pfam" id="PF08245"/>
    </source>
</evidence>
<evidence type="ECO:0000256" key="2">
    <source>
        <dbReference type="ARBA" id="ARBA00004752"/>
    </source>
</evidence>
<dbReference type="SUPFAM" id="SSF53244">
    <property type="entry name" value="MurD-like peptide ligases, peptide-binding domain"/>
    <property type="match status" value="1"/>
</dbReference>
<keyword evidence="12" id="KW-1185">Reference proteome</keyword>
<evidence type="ECO:0000313" key="11">
    <source>
        <dbReference type="EMBL" id="MDZ8117122.1"/>
    </source>
</evidence>
<dbReference type="InterPro" id="IPR004101">
    <property type="entry name" value="Mur_ligase_C"/>
</dbReference>